<feature type="transmembrane region" description="Helical" evidence="1">
    <location>
        <begin position="6"/>
        <end position="27"/>
    </location>
</feature>
<sequence length="84" mass="9379">MASTIVVLISIIYLLLSIAGTMLYCCCKKKDKPELTIETYAGLSVDDGNKIEISKKKNERSIQHKSKNNLGKERKGCVLSNYIL</sequence>
<evidence type="ECO:0000313" key="2">
    <source>
        <dbReference type="EMBL" id="CAD2140776.1"/>
    </source>
</evidence>
<dbReference type="Proteomes" id="UP000580250">
    <property type="component" value="Unassembled WGS sequence"/>
</dbReference>
<gene>
    <name evidence="2" type="ORF">MENT_LOCUS6619</name>
</gene>
<keyword evidence="1" id="KW-0812">Transmembrane</keyword>
<reference evidence="2 3" key="1">
    <citation type="submission" date="2020-08" db="EMBL/GenBank/DDBJ databases">
        <authorList>
            <person name="Koutsovoulos G."/>
            <person name="Danchin GJ E."/>
        </authorList>
    </citation>
    <scope>NUCLEOTIDE SEQUENCE [LARGE SCALE GENOMIC DNA]</scope>
</reference>
<keyword evidence="1" id="KW-1133">Transmembrane helix</keyword>
<protein>
    <submittedName>
        <fullName evidence="2">Uncharacterized protein</fullName>
    </submittedName>
</protein>
<evidence type="ECO:0000256" key="1">
    <source>
        <dbReference type="SAM" id="Phobius"/>
    </source>
</evidence>
<dbReference type="EMBL" id="CAJEWN010000026">
    <property type="protein sequence ID" value="CAD2140776.1"/>
    <property type="molecule type" value="Genomic_DNA"/>
</dbReference>
<dbReference type="AlphaFoldDB" id="A0A6V7U1V1"/>
<comment type="caution">
    <text evidence="2">The sequence shown here is derived from an EMBL/GenBank/DDBJ whole genome shotgun (WGS) entry which is preliminary data.</text>
</comment>
<proteinExistence type="predicted"/>
<accession>A0A6V7U1V1</accession>
<evidence type="ECO:0000313" key="3">
    <source>
        <dbReference type="Proteomes" id="UP000580250"/>
    </source>
</evidence>
<name>A0A6V7U1V1_MELEN</name>
<organism evidence="2 3">
    <name type="scientific">Meloidogyne enterolobii</name>
    <name type="common">Root-knot nematode worm</name>
    <name type="synonym">Meloidogyne mayaguensis</name>
    <dbReference type="NCBI Taxonomy" id="390850"/>
    <lineage>
        <taxon>Eukaryota</taxon>
        <taxon>Metazoa</taxon>
        <taxon>Ecdysozoa</taxon>
        <taxon>Nematoda</taxon>
        <taxon>Chromadorea</taxon>
        <taxon>Rhabditida</taxon>
        <taxon>Tylenchina</taxon>
        <taxon>Tylenchomorpha</taxon>
        <taxon>Tylenchoidea</taxon>
        <taxon>Meloidogynidae</taxon>
        <taxon>Meloidogyninae</taxon>
        <taxon>Meloidogyne</taxon>
    </lineage>
</organism>
<keyword evidence="1" id="KW-0472">Membrane</keyword>